<protein>
    <submittedName>
        <fullName evidence="6">Transferase family hexapeptide repeat protein</fullName>
    </submittedName>
</protein>
<evidence type="ECO:0000256" key="2">
    <source>
        <dbReference type="ARBA" id="ARBA00022679"/>
    </source>
</evidence>
<dbReference type="InterPro" id="IPR014710">
    <property type="entry name" value="RmlC-like_jellyroll"/>
</dbReference>
<keyword evidence="3" id="KW-0677">Repeat</keyword>
<dbReference type="GO" id="GO:0016746">
    <property type="term" value="F:acyltransferase activity"/>
    <property type="evidence" value="ECO:0007669"/>
    <property type="project" value="UniProtKB-KW"/>
</dbReference>
<dbReference type="Pfam" id="PF05523">
    <property type="entry name" value="FdtA"/>
    <property type="match status" value="1"/>
</dbReference>
<evidence type="ECO:0000259" key="5">
    <source>
        <dbReference type="Pfam" id="PF05523"/>
    </source>
</evidence>
<evidence type="ECO:0000256" key="1">
    <source>
        <dbReference type="ARBA" id="ARBA00007274"/>
    </source>
</evidence>
<dbReference type="PANTHER" id="PTHR43300:SF4">
    <property type="entry name" value="ACYL-[ACYL-CARRIER-PROTEIN]--UDP-N-ACETYLGLUCOSAMINE O-ACYLTRANSFERASE"/>
    <property type="match status" value="1"/>
</dbReference>
<dbReference type="PROSITE" id="PS00101">
    <property type="entry name" value="HEXAPEP_TRANSFERASES"/>
    <property type="match status" value="1"/>
</dbReference>
<dbReference type="InterPro" id="IPR008894">
    <property type="entry name" value="QdtA_cupin_dom"/>
</dbReference>
<dbReference type="SUPFAM" id="SSF51161">
    <property type="entry name" value="Trimeric LpxA-like enzymes"/>
    <property type="match status" value="1"/>
</dbReference>
<dbReference type="CDD" id="cd20292">
    <property type="entry name" value="cupin_QdtA-like"/>
    <property type="match status" value="1"/>
</dbReference>
<keyword evidence="2 6" id="KW-0808">Transferase</keyword>
<organism evidence="6 7">
    <name type="scientific">Enterovirga rhinocerotis</name>
    <dbReference type="NCBI Taxonomy" id="1339210"/>
    <lineage>
        <taxon>Bacteria</taxon>
        <taxon>Pseudomonadati</taxon>
        <taxon>Pseudomonadota</taxon>
        <taxon>Alphaproteobacteria</taxon>
        <taxon>Hyphomicrobiales</taxon>
        <taxon>Methylobacteriaceae</taxon>
        <taxon>Enterovirga</taxon>
    </lineage>
</organism>
<accession>A0A4R7CAC7</accession>
<dbReference type="Pfam" id="PF00132">
    <property type="entry name" value="Hexapep"/>
    <property type="match status" value="3"/>
</dbReference>
<name>A0A4R7CAC7_9HYPH</name>
<evidence type="ECO:0000256" key="3">
    <source>
        <dbReference type="ARBA" id="ARBA00022737"/>
    </source>
</evidence>
<proteinExistence type="inferred from homology"/>
<gene>
    <name evidence="6" type="ORF">EV668_2304</name>
</gene>
<dbReference type="Proteomes" id="UP000295122">
    <property type="component" value="Unassembled WGS sequence"/>
</dbReference>
<dbReference type="Gene3D" id="2.60.120.10">
    <property type="entry name" value="Jelly Rolls"/>
    <property type="match status" value="1"/>
</dbReference>
<dbReference type="InterPro" id="IPR011051">
    <property type="entry name" value="RmlC_Cupin_sf"/>
</dbReference>
<dbReference type="InterPro" id="IPR001451">
    <property type="entry name" value="Hexapep"/>
</dbReference>
<keyword evidence="7" id="KW-1185">Reference proteome</keyword>
<evidence type="ECO:0000313" key="6">
    <source>
        <dbReference type="EMBL" id="TDR95012.1"/>
    </source>
</evidence>
<dbReference type="CDD" id="cd03358">
    <property type="entry name" value="LbH_WxcM_N_like"/>
    <property type="match status" value="1"/>
</dbReference>
<dbReference type="Gene3D" id="2.160.10.10">
    <property type="entry name" value="Hexapeptide repeat proteins"/>
    <property type="match status" value="1"/>
</dbReference>
<keyword evidence="4" id="KW-0012">Acyltransferase</keyword>
<dbReference type="InterPro" id="IPR050179">
    <property type="entry name" value="Trans_hexapeptide_repeat"/>
</dbReference>
<sequence>MAIQRAGKPPFVHEKGICETEHLGPDTKVWAFAHVLGGARLGANCNVCAHVFIENDVIVGDDVTIKSGVQLWDGLRVGDRVFIGPNATFTNDRRPRSKQFPEAFLQTVLEDDVSIGANATILPGIRIGRGAMVGAGAVVTRDVPPFATVVGNPAVVVNYVETEGSRTGSARTQGIAGDALGLEAGSRVDLGLRDCFLERLPHFADMRGSLVPLEAGRGLPFPPARIFLVHAVANSRIRGEHAHRVCRQFLIATHGELSVVLDDGEKRVEVRLDSPNIGLHLAPMVWGIQYKFSADAVLTVVASHGYDPDDYIRDYEDFIALVGRG</sequence>
<reference evidence="6 7" key="1">
    <citation type="submission" date="2019-03" db="EMBL/GenBank/DDBJ databases">
        <title>Genomic Encyclopedia of Type Strains, Phase IV (KMG-IV): sequencing the most valuable type-strain genomes for metagenomic binning, comparative biology and taxonomic classification.</title>
        <authorList>
            <person name="Goeker M."/>
        </authorList>
    </citation>
    <scope>NUCLEOTIDE SEQUENCE [LARGE SCALE GENOMIC DNA]</scope>
    <source>
        <strain evidence="6 7">DSM 25903</strain>
    </source>
</reference>
<dbReference type="EMBL" id="SNZR01000011">
    <property type="protein sequence ID" value="TDR95012.1"/>
    <property type="molecule type" value="Genomic_DNA"/>
</dbReference>
<dbReference type="InterPro" id="IPR018357">
    <property type="entry name" value="Hexapep_transf_CS"/>
</dbReference>
<dbReference type="PANTHER" id="PTHR43300">
    <property type="entry name" value="ACETYLTRANSFERASE"/>
    <property type="match status" value="1"/>
</dbReference>
<evidence type="ECO:0000256" key="4">
    <source>
        <dbReference type="ARBA" id="ARBA00023315"/>
    </source>
</evidence>
<dbReference type="InterPro" id="IPR011004">
    <property type="entry name" value="Trimer_LpxA-like_sf"/>
</dbReference>
<feature type="domain" description="Sugar 3,4-ketoisomerase QdtA cupin" evidence="5">
    <location>
        <begin position="194"/>
        <end position="321"/>
    </location>
</feature>
<dbReference type="SUPFAM" id="SSF51182">
    <property type="entry name" value="RmlC-like cupins"/>
    <property type="match status" value="1"/>
</dbReference>
<dbReference type="OrthoDB" id="9815592at2"/>
<evidence type="ECO:0000313" key="7">
    <source>
        <dbReference type="Proteomes" id="UP000295122"/>
    </source>
</evidence>
<comment type="similarity">
    <text evidence="1">Belongs to the transferase hexapeptide repeat family.</text>
</comment>
<dbReference type="RefSeq" id="WP_133769856.1">
    <property type="nucleotide sequence ID" value="NZ_SNZR01000011.1"/>
</dbReference>
<dbReference type="AlphaFoldDB" id="A0A4R7CAC7"/>
<comment type="caution">
    <text evidence="6">The sequence shown here is derived from an EMBL/GenBank/DDBJ whole genome shotgun (WGS) entry which is preliminary data.</text>
</comment>